<dbReference type="GO" id="GO:0008171">
    <property type="term" value="F:O-methyltransferase activity"/>
    <property type="evidence" value="ECO:0007669"/>
    <property type="project" value="UniProtKB-UniRule"/>
</dbReference>
<dbReference type="InterPro" id="IPR039772">
    <property type="entry name" value="Bin3-like"/>
</dbReference>
<keyword evidence="2 6" id="KW-0489">Methyltransferase</keyword>
<dbReference type="CDD" id="cd02440">
    <property type="entry name" value="AdoMet_MTases"/>
    <property type="match status" value="1"/>
</dbReference>
<dbReference type="InterPro" id="IPR025714">
    <property type="entry name" value="Methyltranfer_dom"/>
</dbReference>
<dbReference type="InterPro" id="IPR029063">
    <property type="entry name" value="SAM-dependent_MTases_sf"/>
</dbReference>
<dbReference type="AlphaFoldDB" id="A0A7I8X113"/>
<dbReference type="OrthoDB" id="10017101at2759"/>
<dbReference type="PANTHER" id="PTHR12315">
    <property type="entry name" value="BICOID-INTERACTING PROTEIN RELATED"/>
    <property type="match status" value="1"/>
</dbReference>
<dbReference type="EMBL" id="CAJFDI010000006">
    <property type="protein sequence ID" value="CAD5234174.1"/>
    <property type="molecule type" value="Genomic_DNA"/>
</dbReference>
<dbReference type="PROSITE" id="PS51515">
    <property type="entry name" value="BIN3_SAM"/>
    <property type="match status" value="1"/>
</dbReference>
<dbReference type="Proteomes" id="UP000659654">
    <property type="component" value="Unassembled WGS sequence"/>
</dbReference>
<dbReference type="GO" id="GO:0040031">
    <property type="term" value="P:snRNA modification"/>
    <property type="evidence" value="ECO:0007669"/>
    <property type="project" value="TreeGrafter"/>
</dbReference>
<feature type="region of interest" description="Disordered" evidence="7">
    <location>
        <begin position="1"/>
        <end position="88"/>
    </location>
</feature>
<dbReference type="GO" id="GO:0032259">
    <property type="term" value="P:methylation"/>
    <property type="evidence" value="ECO:0007669"/>
    <property type="project" value="UniProtKB-KW"/>
</dbReference>
<evidence type="ECO:0000256" key="5">
    <source>
        <dbReference type="PROSITE-ProRule" id="PRU00848"/>
    </source>
</evidence>
<sequence>MNDSKRKLLDGSSQRRRHTGTTYDLRRPKPGYVNPVGGTLTDPLNVKGGHKEQKPSIQKRKFSSKTLIKKKSEPKTQDAGERKEHRQRMKEKYKYGNFNYFHRTLHPFYTDGRTTFMCEDWFHGKDVLDIGCNAGNLTLSIAREFEPSSILGVDIDPHLIAAARKNIRHFYDKDVKVVNRFPASFALRFGPICLPPTASTTSYPNNVWFRQENYVLTDDSLLDTVKPEYDVILAFGITKWIHLNSGDQGLKRFFKRVFRQLKQGGLFILEPQSSTGYKKDSKINEKIEENYKNIKMWPEHFKDYLTSEVVGFANCDFLETPLVSAYGCDAPILLLYKDPIECDAMETNDYRLQFSNDFDFIETPEHDPSQESDGL</sequence>
<dbReference type="Pfam" id="PF13847">
    <property type="entry name" value="Methyltransf_31"/>
    <property type="match status" value="1"/>
</dbReference>
<dbReference type="Proteomes" id="UP000582659">
    <property type="component" value="Unassembled WGS sequence"/>
</dbReference>
<comment type="caution">
    <text evidence="9">The sequence shown here is derived from an EMBL/GenBank/DDBJ whole genome shotgun (WGS) entry which is preliminary data.</text>
</comment>
<dbReference type="InterPro" id="IPR010675">
    <property type="entry name" value="Bin3_C"/>
</dbReference>
<name>A0A7I8X113_BURXY</name>
<comment type="similarity">
    <text evidence="1 6">Belongs to the methyltransferase superfamily.</text>
</comment>
<evidence type="ECO:0000256" key="6">
    <source>
        <dbReference type="RuleBase" id="RU367087"/>
    </source>
</evidence>
<evidence type="ECO:0000256" key="3">
    <source>
        <dbReference type="ARBA" id="ARBA00022679"/>
    </source>
</evidence>
<evidence type="ECO:0000256" key="1">
    <source>
        <dbReference type="ARBA" id="ARBA00008361"/>
    </source>
</evidence>
<proteinExistence type="inferred from homology"/>
<dbReference type="Gene3D" id="3.40.50.150">
    <property type="entry name" value="Vaccinia Virus protein VP39"/>
    <property type="match status" value="1"/>
</dbReference>
<protein>
    <recommendedName>
        <fullName evidence="6">RNA methyltransferase</fullName>
        <ecNumber evidence="6">2.1.1.-</ecNumber>
    </recommendedName>
</protein>
<feature type="compositionally biased region" description="Basic residues" evidence="7">
    <location>
        <begin position="57"/>
        <end position="69"/>
    </location>
</feature>
<keyword evidence="4 5" id="KW-0949">S-adenosyl-L-methionine</keyword>
<gene>
    <name evidence="9" type="ORF">BXYJ_LOCUS14265</name>
</gene>
<dbReference type="SMR" id="A0A7I8X113"/>
<accession>A0A7I8X113</accession>
<evidence type="ECO:0000313" key="10">
    <source>
        <dbReference type="Proteomes" id="UP000659654"/>
    </source>
</evidence>
<dbReference type="FunFam" id="3.40.50.150:FF:000083">
    <property type="entry name" value="7SK snRNA methylphosphate capping enzyme"/>
    <property type="match status" value="1"/>
</dbReference>
<organism evidence="9 10">
    <name type="scientific">Bursaphelenchus xylophilus</name>
    <name type="common">Pinewood nematode worm</name>
    <name type="synonym">Aphelenchoides xylophilus</name>
    <dbReference type="NCBI Taxonomy" id="6326"/>
    <lineage>
        <taxon>Eukaryota</taxon>
        <taxon>Metazoa</taxon>
        <taxon>Ecdysozoa</taxon>
        <taxon>Nematoda</taxon>
        <taxon>Chromadorea</taxon>
        <taxon>Rhabditida</taxon>
        <taxon>Tylenchina</taxon>
        <taxon>Tylenchomorpha</taxon>
        <taxon>Aphelenchoidea</taxon>
        <taxon>Aphelenchoididae</taxon>
        <taxon>Bursaphelenchus</taxon>
    </lineage>
</organism>
<evidence type="ECO:0000256" key="4">
    <source>
        <dbReference type="ARBA" id="ARBA00022691"/>
    </source>
</evidence>
<evidence type="ECO:0000256" key="2">
    <source>
        <dbReference type="ARBA" id="ARBA00022603"/>
    </source>
</evidence>
<dbReference type="EC" id="2.1.1.-" evidence="6"/>
<dbReference type="Pfam" id="PF06859">
    <property type="entry name" value="Bin3"/>
    <property type="match status" value="1"/>
</dbReference>
<dbReference type="PANTHER" id="PTHR12315:SF0">
    <property type="entry name" value="7SK SNRNA METHYLPHOSPHATE CAPPING ENZYME"/>
    <property type="match status" value="1"/>
</dbReference>
<feature type="compositionally biased region" description="Basic and acidic residues" evidence="7">
    <location>
        <begin position="70"/>
        <end position="88"/>
    </location>
</feature>
<dbReference type="GO" id="GO:0008173">
    <property type="term" value="F:RNA methyltransferase activity"/>
    <property type="evidence" value="ECO:0007669"/>
    <property type="project" value="UniProtKB-UniRule"/>
</dbReference>
<dbReference type="EMBL" id="CAJFCV020000006">
    <property type="protein sequence ID" value="CAG9129779.1"/>
    <property type="molecule type" value="Genomic_DNA"/>
</dbReference>
<evidence type="ECO:0000259" key="8">
    <source>
        <dbReference type="PROSITE" id="PS51515"/>
    </source>
</evidence>
<keyword evidence="10" id="KW-1185">Reference proteome</keyword>
<dbReference type="InterPro" id="IPR024160">
    <property type="entry name" value="BIN3_SAM-bd_dom"/>
</dbReference>
<evidence type="ECO:0000256" key="7">
    <source>
        <dbReference type="SAM" id="MobiDB-lite"/>
    </source>
</evidence>
<feature type="domain" description="Bin3-type SAM" evidence="8">
    <location>
        <begin position="111"/>
        <end position="340"/>
    </location>
</feature>
<evidence type="ECO:0000313" key="9">
    <source>
        <dbReference type="EMBL" id="CAD5234174.1"/>
    </source>
</evidence>
<dbReference type="SUPFAM" id="SSF53335">
    <property type="entry name" value="S-adenosyl-L-methionine-dependent methyltransferases"/>
    <property type="match status" value="1"/>
</dbReference>
<keyword evidence="3 6" id="KW-0808">Transferase</keyword>
<reference evidence="9" key="1">
    <citation type="submission" date="2020-09" db="EMBL/GenBank/DDBJ databases">
        <authorList>
            <person name="Kikuchi T."/>
        </authorList>
    </citation>
    <scope>NUCLEOTIDE SEQUENCE</scope>
    <source>
        <strain evidence="9">Ka4C1</strain>
    </source>
</reference>
<dbReference type="GO" id="GO:0017069">
    <property type="term" value="F:snRNA binding"/>
    <property type="evidence" value="ECO:0007669"/>
    <property type="project" value="TreeGrafter"/>
</dbReference>